<dbReference type="GO" id="GO:0000155">
    <property type="term" value="F:phosphorelay sensor kinase activity"/>
    <property type="evidence" value="ECO:0007669"/>
    <property type="project" value="InterPro"/>
</dbReference>
<dbReference type="EC" id="2.7.13.3" evidence="2"/>
<dbReference type="CDD" id="cd16917">
    <property type="entry name" value="HATPase_UhpB-NarQ-NarX-like"/>
    <property type="match status" value="1"/>
</dbReference>
<protein>
    <recommendedName>
        <fullName evidence="2">histidine kinase</fullName>
        <ecNumber evidence="2">2.7.13.3</ecNumber>
    </recommendedName>
</protein>
<dbReference type="AlphaFoldDB" id="A0A6N9I137"/>
<dbReference type="GO" id="GO:0046983">
    <property type="term" value="F:protein dimerization activity"/>
    <property type="evidence" value="ECO:0007669"/>
    <property type="project" value="InterPro"/>
</dbReference>
<evidence type="ECO:0000256" key="1">
    <source>
        <dbReference type="ARBA" id="ARBA00000085"/>
    </source>
</evidence>
<evidence type="ECO:0000256" key="4">
    <source>
        <dbReference type="ARBA" id="ARBA00022777"/>
    </source>
</evidence>
<dbReference type="SUPFAM" id="SSF55874">
    <property type="entry name" value="ATPase domain of HSP90 chaperone/DNA topoisomerase II/histidine kinase"/>
    <property type="match status" value="1"/>
</dbReference>
<evidence type="ECO:0000256" key="2">
    <source>
        <dbReference type="ARBA" id="ARBA00012438"/>
    </source>
</evidence>
<organism evidence="9 10">
    <name type="scientific">Furfurilactobacillus milii</name>
    <dbReference type="NCBI Taxonomy" id="2888272"/>
    <lineage>
        <taxon>Bacteria</taxon>
        <taxon>Bacillati</taxon>
        <taxon>Bacillota</taxon>
        <taxon>Bacilli</taxon>
        <taxon>Lactobacillales</taxon>
        <taxon>Lactobacillaceae</taxon>
        <taxon>Furfurilactobacillus</taxon>
    </lineage>
</organism>
<dbReference type="InterPro" id="IPR050482">
    <property type="entry name" value="Sensor_HK_TwoCompSys"/>
</dbReference>
<dbReference type="Pfam" id="PF07730">
    <property type="entry name" value="HisKA_3"/>
    <property type="match status" value="1"/>
</dbReference>
<dbReference type="Gene3D" id="3.30.565.10">
    <property type="entry name" value="Histidine kinase-like ATPase, C-terminal domain"/>
    <property type="match status" value="1"/>
</dbReference>
<dbReference type="Gene3D" id="1.20.5.1930">
    <property type="match status" value="1"/>
</dbReference>
<evidence type="ECO:0000259" key="8">
    <source>
        <dbReference type="SMART" id="SM00387"/>
    </source>
</evidence>
<dbReference type="InterPro" id="IPR011712">
    <property type="entry name" value="Sig_transdc_His_kin_sub3_dim/P"/>
</dbReference>
<dbReference type="InterPro" id="IPR003594">
    <property type="entry name" value="HATPase_dom"/>
</dbReference>
<feature type="transmembrane region" description="Helical" evidence="7">
    <location>
        <begin position="84"/>
        <end position="110"/>
    </location>
</feature>
<gene>
    <name evidence="9" type="ORF">GB993_04125</name>
</gene>
<evidence type="ECO:0000313" key="10">
    <source>
        <dbReference type="Proteomes" id="UP000449209"/>
    </source>
</evidence>
<dbReference type="InterPro" id="IPR036890">
    <property type="entry name" value="HATPase_C_sf"/>
</dbReference>
<keyword evidence="4 9" id="KW-0418">Kinase</keyword>
<dbReference type="Pfam" id="PF02518">
    <property type="entry name" value="HATPase_c"/>
    <property type="match status" value="1"/>
</dbReference>
<feature type="domain" description="Histidine kinase/HSP90-like ATPase" evidence="8">
    <location>
        <begin position="297"/>
        <end position="387"/>
    </location>
</feature>
<sequence>MDVIEGQKRQEYSSMTFLRCYILFPSRFGFYPYFWLIFLSYPIAIGFAETGIRRVLTLFFLAIFFLCYRNSYEITKLLPWSIAGQLIVCVYMMLVENYMALFIFIAWVVGSLPFTKRVRWRYLTAYYGTFTASVIAAVMKLVAVTPHFQLTDRLDLLVLLAFAYGSPIAAISVMRTADKSRAIQQTNERLENVIRQNERNRIAQDLHDTLGQSFSMITIKTELARKLLKVAPEKVDEQLNDVENASRDNLQLVRSIVNDLRQLNIAEVIINQNRNLQDANVTLLTINESISNTWPRQLQITLGAVIQEAITNIIRHAHADHCWLTFGQQGNLLTISIRDNGKGIHKPRENSSGISGMIKRMETINGTLDVASSSEGTTLTISCPKPKTNKEEELQS</sequence>
<proteinExistence type="predicted"/>
<feature type="region of interest" description="Disordered" evidence="6">
    <location>
        <begin position="375"/>
        <end position="396"/>
    </location>
</feature>
<feature type="transmembrane region" description="Helical" evidence="7">
    <location>
        <begin position="55"/>
        <end position="72"/>
    </location>
</feature>
<dbReference type="EMBL" id="WEZQ01000005">
    <property type="protein sequence ID" value="MYV16701.1"/>
    <property type="molecule type" value="Genomic_DNA"/>
</dbReference>
<name>A0A6N9I137_9LACO</name>
<reference evidence="9 10" key="1">
    <citation type="journal article" date="2019" name="Appl. Environ. Microbiol.">
        <title>Genetic determinants of hydroxycinnamic acid metabolism in heterofermentative lactobacilli.</title>
        <authorList>
            <person name="Gaur G."/>
            <person name="Oh J.H."/>
            <person name="Filannino P."/>
            <person name="Gobbetti M."/>
            <person name="van Pijkeren J.P."/>
            <person name="Ganzle M.G."/>
        </authorList>
    </citation>
    <scope>NUCLEOTIDE SEQUENCE [LARGE SCALE GENOMIC DNA]</scope>
    <source>
        <strain evidence="9 10">C5</strain>
    </source>
</reference>
<comment type="catalytic activity">
    <reaction evidence="1">
        <text>ATP + protein L-histidine = ADP + protein N-phospho-L-histidine.</text>
        <dbReference type="EC" id="2.7.13.3"/>
    </reaction>
</comment>
<evidence type="ECO:0000256" key="7">
    <source>
        <dbReference type="SAM" id="Phobius"/>
    </source>
</evidence>
<evidence type="ECO:0000256" key="3">
    <source>
        <dbReference type="ARBA" id="ARBA00022679"/>
    </source>
</evidence>
<keyword evidence="5" id="KW-0902">Two-component regulatory system</keyword>
<dbReference type="SMART" id="SM00387">
    <property type="entry name" value="HATPase_c"/>
    <property type="match status" value="1"/>
</dbReference>
<dbReference type="PANTHER" id="PTHR24421">
    <property type="entry name" value="NITRATE/NITRITE SENSOR PROTEIN NARX-RELATED"/>
    <property type="match status" value="1"/>
</dbReference>
<keyword evidence="7" id="KW-0472">Membrane</keyword>
<evidence type="ECO:0000256" key="6">
    <source>
        <dbReference type="SAM" id="MobiDB-lite"/>
    </source>
</evidence>
<feature type="transmembrane region" description="Helical" evidence="7">
    <location>
        <begin position="122"/>
        <end position="144"/>
    </location>
</feature>
<dbReference type="Proteomes" id="UP000449209">
    <property type="component" value="Unassembled WGS sequence"/>
</dbReference>
<evidence type="ECO:0000313" key="9">
    <source>
        <dbReference type="EMBL" id="MYV16701.1"/>
    </source>
</evidence>
<feature type="transmembrane region" description="Helical" evidence="7">
    <location>
        <begin position="30"/>
        <end position="48"/>
    </location>
</feature>
<evidence type="ECO:0000256" key="5">
    <source>
        <dbReference type="ARBA" id="ARBA00023012"/>
    </source>
</evidence>
<dbReference type="PANTHER" id="PTHR24421:SF63">
    <property type="entry name" value="SENSOR HISTIDINE KINASE DESK"/>
    <property type="match status" value="1"/>
</dbReference>
<dbReference type="GO" id="GO:0016020">
    <property type="term" value="C:membrane"/>
    <property type="evidence" value="ECO:0007669"/>
    <property type="project" value="InterPro"/>
</dbReference>
<accession>A0A6N9I137</accession>
<feature type="transmembrane region" description="Helical" evidence="7">
    <location>
        <begin position="156"/>
        <end position="174"/>
    </location>
</feature>
<keyword evidence="3" id="KW-0808">Transferase</keyword>
<keyword evidence="7" id="KW-0812">Transmembrane</keyword>
<keyword evidence="7" id="KW-1133">Transmembrane helix</keyword>
<comment type="caution">
    <text evidence="9">The sequence shown here is derived from an EMBL/GenBank/DDBJ whole genome shotgun (WGS) entry which is preliminary data.</text>
</comment>